<evidence type="ECO:0000256" key="13">
    <source>
        <dbReference type="ARBA" id="ARBA00032850"/>
    </source>
</evidence>
<evidence type="ECO:0000313" key="18">
    <source>
        <dbReference type="EMBL" id="MYN01959.1"/>
    </source>
</evidence>
<evidence type="ECO:0000256" key="10">
    <source>
        <dbReference type="ARBA" id="ARBA00022801"/>
    </source>
</evidence>
<evidence type="ECO:0000256" key="2">
    <source>
        <dbReference type="ARBA" id="ARBA00004418"/>
    </source>
</evidence>
<evidence type="ECO:0000256" key="9">
    <source>
        <dbReference type="ARBA" id="ARBA00022764"/>
    </source>
</evidence>
<protein>
    <recommendedName>
        <fullName evidence="5">Probable periplasmic serine endoprotease DegP-like</fullName>
        <ecNumber evidence="4">3.4.21.107</ecNumber>
    </recommendedName>
    <alternativeName>
        <fullName evidence="13">Protease Do</fullName>
    </alternativeName>
</protein>
<dbReference type="SMART" id="SM00228">
    <property type="entry name" value="PDZ"/>
    <property type="match status" value="2"/>
</dbReference>
<evidence type="ECO:0000256" key="16">
    <source>
        <dbReference type="SAM" id="SignalP"/>
    </source>
</evidence>
<dbReference type="InterPro" id="IPR036034">
    <property type="entry name" value="PDZ_sf"/>
</dbReference>
<keyword evidence="6" id="KW-0645">Protease</keyword>
<feature type="active site" description="Charge relay system" evidence="14">
    <location>
        <position position="165"/>
    </location>
</feature>
<keyword evidence="8" id="KW-0677">Repeat</keyword>
<dbReference type="Gene3D" id="2.30.42.10">
    <property type="match status" value="2"/>
</dbReference>
<feature type="chain" id="PRO_5038962400" description="Probable periplasmic serine endoprotease DegP-like" evidence="16">
    <location>
        <begin position="27"/>
        <end position="488"/>
    </location>
</feature>
<feature type="active site" description="Charge relay system" evidence="14">
    <location>
        <position position="238"/>
    </location>
</feature>
<evidence type="ECO:0000256" key="4">
    <source>
        <dbReference type="ARBA" id="ARBA00013035"/>
    </source>
</evidence>
<dbReference type="PROSITE" id="PS50106">
    <property type="entry name" value="PDZ"/>
    <property type="match status" value="2"/>
</dbReference>
<sequence length="488" mass="50490">MFLALATAGVVGAGAAIAVQQSQAFAAPQATVAVAAPANAAQGAPAPVPAPMISLPDFSVIASRNGPAVVNISTTGSTKAQYRGEQDAENDPFYEFFRRFQAPGQRGRGGAPVPSHGVGSGFIVSADGIILTNAHVVRDASEVTVKLTDRREFRAKVLGSDPKTDVAVLKIDAKNLPVVPLGRSGDVKVGEWVLAIGSPFGLENTVTAGVVSAKGRSLPDDSNVPFIQTDVAINPGNSGGPLFNTRGEVIGINSQIYSQSGGYQGLSFSIPIDVATRIRDQIVATGKVVHARLGVLVQEVNQGFADSFDLESPEGALVSNVERGGPADKIGLKAGDVIRKMNGQKIVASGDLPAMVGQAMPGDKVTLEVWRQGKNVTLEGKLGNAAERNVAAVQNDEAASKLRLGLALRQLDPMERREAGLASGLLIEDAGGAAASAGVQPGDVLLSVNGRAVNSVNEVRDLVAKSTKSVALLIQRGEDRIFIPVRLG</sequence>
<dbReference type="FunFam" id="2.40.10.120:FF:000007">
    <property type="entry name" value="Periplasmic serine endoprotease DegP-like"/>
    <property type="match status" value="1"/>
</dbReference>
<evidence type="ECO:0000313" key="19">
    <source>
        <dbReference type="Proteomes" id="UP000448575"/>
    </source>
</evidence>
<feature type="signal peptide" evidence="16">
    <location>
        <begin position="1"/>
        <end position="26"/>
    </location>
</feature>
<reference evidence="18 19" key="1">
    <citation type="submission" date="2019-12" db="EMBL/GenBank/DDBJ databases">
        <title>Novel species isolated from a subtropical stream in China.</title>
        <authorList>
            <person name="Lu H."/>
        </authorList>
    </citation>
    <scope>NUCLEOTIDE SEQUENCE [LARGE SCALE GENOMIC DNA]</scope>
    <source>
        <strain evidence="18 19">DS3</strain>
    </source>
</reference>
<dbReference type="InterPro" id="IPR041489">
    <property type="entry name" value="PDZ_6"/>
</dbReference>
<dbReference type="InterPro" id="IPR009003">
    <property type="entry name" value="Peptidase_S1_PA"/>
</dbReference>
<evidence type="ECO:0000259" key="17">
    <source>
        <dbReference type="PROSITE" id="PS50106"/>
    </source>
</evidence>
<comment type="similarity">
    <text evidence="3">Belongs to the peptidase S1C family.</text>
</comment>
<feature type="domain" description="PDZ" evidence="17">
    <location>
        <begin position="389"/>
        <end position="478"/>
    </location>
</feature>
<evidence type="ECO:0000256" key="3">
    <source>
        <dbReference type="ARBA" id="ARBA00010541"/>
    </source>
</evidence>
<evidence type="ECO:0000256" key="14">
    <source>
        <dbReference type="PIRSR" id="PIRSR611782-1"/>
    </source>
</evidence>
<dbReference type="InterPro" id="IPR001478">
    <property type="entry name" value="PDZ"/>
</dbReference>
<dbReference type="CDD" id="cd10839">
    <property type="entry name" value="cpPDZ1_DegP-like"/>
    <property type="match status" value="1"/>
</dbReference>
<dbReference type="GO" id="GO:0006508">
    <property type="term" value="P:proteolysis"/>
    <property type="evidence" value="ECO:0007669"/>
    <property type="project" value="UniProtKB-KW"/>
</dbReference>
<comment type="caution">
    <text evidence="18">The sequence shown here is derived from an EMBL/GenBank/DDBJ whole genome shotgun (WGS) entry which is preliminary data.</text>
</comment>
<feature type="domain" description="PDZ" evidence="17">
    <location>
        <begin position="282"/>
        <end position="373"/>
    </location>
</feature>
<evidence type="ECO:0000256" key="8">
    <source>
        <dbReference type="ARBA" id="ARBA00022737"/>
    </source>
</evidence>
<accession>A0A6N9HEY6</accession>
<evidence type="ECO:0000256" key="6">
    <source>
        <dbReference type="ARBA" id="ARBA00022670"/>
    </source>
</evidence>
<feature type="binding site" evidence="15">
    <location>
        <position position="135"/>
    </location>
    <ligand>
        <name>substrate</name>
    </ligand>
</feature>
<dbReference type="GO" id="GO:0042597">
    <property type="term" value="C:periplasmic space"/>
    <property type="evidence" value="ECO:0007669"/>
    <property type="project" value="UniProtKB-SubCell"/>
</dbReference>
<dbReference type="GO" id="GO:0004252">
    <property type="term" value="F:serine-type endopeptidase activity"/>
    <property type="evidence" value="ECO:0007669"/>
    <property type="project" value="InterPro"/>
</dbReference>
<dbReference type="EC" id="3.4.21.107" evidence="4"/>
<name>A0A6N9HEY6_9BURK</name>
<evidence type="ECO:0000256" key="12">
    <source>
        <dbReference type="ARBA" id="ARBA00023016"/>
    </source>
</evidence>
<dbReference type="NCBIfam" id="TIGR02037">
    <property type="entry name" value="degP_htrA_DO"/>
    <property type="match status" value="1"/>
</dbReference>
<evidence type="ECO:0000256" key="15">
    <source>
        <dbReference type="PIRSR" id="PIRSR611782-2"/>
    </source>
</evidence>
<gene>
    <name evidence="18" type="ORF">GTP41_07570</name>
</gene>
<dbReference type="Pfam" id="PF17820">
    <property type="entry name" value="PDZ_6"/>
    <property type="match status" value="1"/>
</dbReference>
<comment type="subcellular location">
    <subcellularLocation>
        <location evidence="2">Periplasm</location>
    </subcellularLocation>
</comment>
<keyword evidence="19" id="KW-1185">Reference proteome</keyword>
<dbReference type="Gene3D" id="2.40.10.120">
    <property type="match status" value="1"/>
</dbReference>
<dbReference type="EMBL" id="WWCJ01000004">
    <property type="protein sequence ID" value="MYN01959.1"/>
    <property type="molecule type" value="Genomic_DNA"/>
</dbReference>
<feature type="active site" description="Charge relay system" evidence="14">
    <location>
        <position position="135"/>
    </location>
</feature>
<dbReference type="InterPro" id="IPR011782">
    <property type="entry name" value="Pept_S1C_Do"/>
</dbReference>
<dbReference type="AlphaFoldDB" id="A0A6N9HEY6"/>
<keyword evidence="12" id="KW-0346">Stress response</keyword>
<dbReference type="InterPro" id="IPR001940">
    <property type="entry name" value="Peptidase_S1C"/>
</dbReference>
<keyword evidence="11" id="KW-0720">Serine protease</keyword>
<evidence type="ECO:0000256" key="11">
    <source>
        <dbReference type="ARBA" id="ARBA00022825"/>
    </source>
</evidence>
<evidence type="ECO:0000256" key="5">
    <source>
        <dbReference type="ARBA" id="ARBA00013958"/>
    </source>
</evidence>
<proteinExistence type="inferred from homology"/>
<dbReference type="Proteomes" id="UP000448575">
    <property type="component" value="Unassembled WGS sequence"/>
</dbReference>
<comment type="catalytic activity">
    <reaction evidence="1">
        <text>Acts on substrates that are at least partially unfolded. The cleavage site P1 residue is normally between a pair of hydrophobic residues, such as Val-|-Val.</text>
        <dbReference type="EC" id="3.4.21.107"/>
    </reaction>
</comment>
<keyword evidence="7 16" id="KW-0732">Signal</keyword>
<dbReference type="Pfam" id="PF13365">
    <property type="entry name" value="Trypsin_2"/>
    <property type="match status" value="1"/>
</dbReference>
<evidence type="ECO:0000256" key="1">
    <source>
        <dbReference type="ARBA" id="ARBA00001772"/>
    </source>
</evidence>
<dbReference type="Pfam" id="PF13180">
    <property type="entry name" value="PDZ_2"/>
    <property type="match status" value="1"/>
</dbReference>
<feature type="binding site" evidence="15">
    <location>
        <begin position="236"/>
        <end position="238"/>
    </location>
    <ligand>
        <name>substrate</name>
    </ligand>
</feature>
<dbReference type="PRINTS" id="PR00834">
    <property type="entry name" value="PROTEASES2C"/>
</dbReference>
<evidence type="ECO:0000256" key="7">
    <source>
        <dbReference type="ARBA" id="ARBA00022729"/>
    </source>
</evidence>
<keyword evidence="9" id="KW-0574">Periplasm</keyword>
<dbReference type="SUPFAM" id="SSF50156">
    <property type="entry name" value="PDZ domain-like"/>
    <property type="match status" value="2"/>
</dbReference>
<dbReference type="PANTHER" id="PTHR22939">
    <property type="entry name" value="SERINE PROTEASE FAMILY S1C HTRA-RELATED"/>
    <property type="match status" value="1"/>
</dbReference>
<keyword evidence="10" id="KW-0378">Hydrolase</keyword>
<organism evidence="18 19">
    <name type="scientific">Pseudoduganella guangdongensis</name>
    <dbReference type="NCBI Taxonomy" id="2692179"/>
    <lineage>
        <taxon>Bacteria</taxon>
        <taxon>Pseudomonadati</taxon>
        <taxon>Pseudomonadota</taxon>
        <taxon>Betaproteobacteria</taxon>
        <taxon>Burkholderiales</taxon>
        <taxon>Oxalobacteraceae</taxon>
        <taxon>Telluria group</taxon>
        <taxon>Pseudoduganella</taxon>
    </lineage>
</organism>
<feature type="binding site" evidence="15">
    <location>
        <position position="165"/>
    </location>
    <ligand>
        <name>substrate</name>
    </ligand>
</feature>
<dbReference type="PANTHER" id="PTHR22939:SF130">
    <property type="entry name" value="PERIPLASMIC SERINE ENDOPROTEASE DEGP-LIKE-RELATED"/>
    <property type="match status" value="1"/>
</dbReference>
<dbReference type="SUPFAM" id="SSF50494">
    <property type="entry name" value="Trypsin-like serine proteases"/>
    <property type="match status" value="1"/>
</dbReference>